<name>A0A7Y0N0P8_VIBAL</name>
<sequence>MARTRIAVLTLSSGQPRLMLAGVDDGQLHIIECQQLERSLMSLKLTLPEKLEKLKKGGFIVLVDEVTPYFSKYGRAVRLSELDAKGRPIIVSAMEAYNYLTSLNAITYPPNAGGRFEVSPSIVEEVRGTDGKPTYNIDWSELRPDTYALMFVVYAATQDSIGDTVTLKSLFDLLRKPKKEPEMASRAMGLFKAKTGLIADGKYRMGGDDE</sequence>
<organism evidence="1 2">
    <name type="scientific">Vibrio alginolyticus</name>
    <dbReference type="NCBI Taxonomy" id="663"/>
    <lineage>
        <taxon>Bacteria</taxon>
        <taxon>Pseudomonadati</taxon>
        <taxon>Pseudomonadota</taxon>
        <taxon>Gammaproteobacteria</taxon>
        <taxon>Vibrionales</taxon>
        <taxon>Vibrionaceae</taxon>
        <taxon>Vibrio</taxon>
    </lineage>
</organism>
<comment type="caution">
    <text evidence="1">The sequence shown here is derived from an EMBL/GenBank/DDBJ whole genome shotgun (WGS) entry which is preliminary data.</text>
</comment>
<dbReference type="AlphaFoldDB" id="A0A7Y0N0P8"/>
<evidence type="ECO:0000313" key="2">
    <source>
        <dbReference type="Proteomes" id="UP000565155"/>
    </source>
</evidence>
<evidence type="ECO:0008006" key="3">
    <source>
        <dbReference type="Google" id="ProtNLM"/>
    </source>
</evidence>
<protein>
    <recommendedName>
        <fullName evidence="3">Maturation control protein</fullName>
    </recommendedName>
</protein>
<gene>
    <name evidence="1" type="ORF">HKB35_20885</name>
</gene>
<accession>A0A7Y0N0P8</accession>
<dbReference type="EMBL" id="JABCMA010000035">
    <property type="protein sequence ID" value="NMR76070.1"/>
    <property type="molecule type" value="Genomic_DNA"/>
</dbReference>
<evidence type="ECO:0000313" key="1">
    <source>
        <dbReference type="EMBL" id="NMR76070.1"/>
    </source>
</evidence>
<dbReference type="Proteomes" id="UP000565155">
    <property type="component" value="Unassembled WGS sequence"/>
</dbReference>
<dbReference type="RefSeq" id="WP_169629031.1">
    <property type="nucleotide sequence ID" value="NZ_CP082321.1"/>
</dbReference>
<reference evidence="1 2" key="1">
    <citation type="submission" date="2020-04" db="EMBL/GenBank/DDBJ databases">
        <title>Whole-genome sequencing of Vibrio spp. from China reveals different genetic environments of blaCTX-M-14 among diverse lineages.</title>
        <authorList>
            <person name="Zheng Z."/>
            <person name="Ye L."/>
            <person name="Chen S."/>
        </authorList>
    </citation>
    <scope>NUCLEOTIDE SEQUENCE [LARGE SCALE GENOMIC DNA]</scope>
    <source>
        <strain evidence="1 2">Vb1636</strain>
    </source>
</reference>
<proteinExistence type="predicted"/>